<name>A0A1S8NHV3_CLOSA</name>
<feature type="transmembrane region" description="Helical" evidence="8">
    <location>
        <begin position="94"/>
        <end position="111"/>
    </location>
</feature>
<evidence type="ECO:0000313" key="10">
    <source>
        <dbReference type="Proteomes" id="UP000191154"/>
    </source>
</evidence>
<evidence type="ECO:0000256" key="3">
    <source>
        <dbReference type="ARBA" id="ARBA00022475"/>
    </source>
</evidence>
<dbReference type="PANTHER" id="PTHR30561">
    <property type="entry name" value="SMR FAMILY PROTON-DEPENDENT DRUG EFFLUX TRANSPORTER SUGE"/>
    <property type="match status" value="1"/>
</dbReference>
<feature type="transmembrane region" description="Helical" evidence="8">
    <location>
        <begin position="36"/>
        <end position="57"/>
    </location>
</feature>
<gene>
    <name evidence="9" type="primary">emrE</name>
    <name evidence="9" type="ORF">CLOSAC_02030</name>
</gene>
<dbReference type="InterPro" id="IPR037185">
    <property type="entry name" value="EmrE-like"/>
</dbReference>
<dbReference type="AlphaFoldDB" id="A0A1S8NHV3"/>
<evidence type="ECO:0000256" key="1">
    <source>
        <dbReference type="ARBA" id="ARBA00004651"/>
    </source>
</evidence>
<feature type="transmembrane region" description="Helical" evidence="8">
    <location>
        <begin position="63"/>
        <end position="85"/>
    </location>
</feature>
<dbReference type="GO" id="GO:0022857">
    <property type="term" value="F:transmembrane transporter activity"/>
    <property type="evidence" value="ECO:0007669"/>
    <property type="project" value="InterPro"/>
</dbReference>
<evidence type="ECO:0000313" key="9">
    <source>
        <dbReference type="EMBL" id="OOM15932.1"/>
    </source>
</evidence>
<protein>
    <submittedName>
        <fullName evidence="9">Multidrug transporter EmrE</fullName>
    </submittedName>
</protein>
<comment type="caution">
    <text evidence="9">The sequence shown here is derived from an EMBL/GenBank/DDBJ whole genome shotgun (WGS) entry which is preliminary data.</text>
</comment>
<evidence type="ECO:0000256" key="2">
    <source>
        <dbReference type="ARBA" id="ARBA00022448"/>
    </source>
</evidence>
<comment type="subcellular location">
    <subcellularLocation>
        <location evidence="1 7">Cell membrane</location>
        <topology evidence="1 7">Multi-pass membrane protein</topology>
    </subcellularLocation>
</comment>
<feature type="transmembrane region" description="Helical" evidence="8">
    <location>
        <begin position="6"/>
        <end position="24"/>
    </location>
</feature>
<keyword evidence="5 8" id="KW-1133">Transmembrane helix</keyword>
<evidence type="ECO:0000256" key="6">
    <source>
        <dbReference type="ARBA" id="ARBA00023136"/>
    </source>
</evidence>
<dbReference type="Gene3D" id="1.10.3730.20">
    <property type="match status" value="1"/>
</dbReference>
<evidence type="ECO:0000256" key="4">
    <source>
        <dbReference type="ARBA" id="ARBA00022692"/>
    </source>
</evidence>
<evidence type="ECO:0000256" key="5">
    <source>
        <dbReference type="ARBA" id="ARBA00022989"/>
    </source>
</evidence>
<comment type="similarity">
    <text evidence="7">Belongs to the drug/metabolite transporter (DMT) superfamily. Small multidrug resistance (SMR) (TC 2.A.7.1) family.</text>
</comment>
<organism evidence="9 10">
    <name type="scientific">Clostridium saccharobutylicum</name>
    <dbReference type="NCBI Taxonomy" id="169679"/>
    <lineage>
        <taxon>Bacteria</taxon>
        <taxon>Bacillati</taxon>
        <taxon>Bacillota</taxon>
        <taxon>Clostridia</taxon>
        <taxon>Eubacteriales</taxon>
        <taxon>Clostridiaceae</taxon>
        <taxon>Clostridium</taxon>
    </lineage>
</organism>
<dbReference type="InterPro" id="IPR045324">
    <property type="entry name" value="Small_multidrug_res"/>
</dbReference>
<dbReference type="FunFam" id="1.10.3730.20:FF:000001">
    <property type="entry name" value="Quaternary ammonium compound resistance transporter SugE"/>
    <property type="match status" value="1"/>
</dbReference>
<dbReference type="SUPFAM" id="SSF103481">
    <property type="entry name" value="Multidrug resistance efflux transporter EmrE"/>
    <property type="match status" value="1"/>
</dbReference>
<dbReference type="Pfam" id="PF00893">
    <property type="entry name" value="Multi_Drug_Res"/>
    <property type="match status" value="1"/>
</dbReference>
<dbReference type="GO" id="GO:0005886">
    <property type="term" value="C:plasma membrane"/>
    <property type="evidence" value="ECO:0007669"/>
    <property type="project" value="UniProtKB-SubCell"/>
</dbReference>
<keyword evidence="4 7" id="KW-0812">Transmembrane</keyword>
<sequence>MGGLLIISKYIYLALAIIFEVLGTTSMKFSDGMKSIGFVIIMLIFYILSLSMLSMALKNWEVGVAYAIWSGFGITLITTIGIMFFNESISISKVFFILLIIIGAIGLNLVTTSH</sequence>
<dbReference type="PANTHER" id="PTHR30561:SF1">
    <property type="entry name" value="MULTIDRUG TRANSPORTER EMRE"/>
    <property type="match status" value="1"/>
</dbReference>
<dbReference type="InterPro" id="IPR000390">
    <property type="entry name" value="Small_drug/metabolite_transptr"/>
</dbReference>
<evidence type="ECO:0000256" key="8">
    <source>
        <dbReference type="SAM" id="Phobius"/>
    </source>
</evidence>
<proteinExistence type="inferred from homology"/>
<accession>A0A1S8NHV3</accession>
<dbReference type="EMBL" id="LZYZ01000001">
    <property type="protein sequence ID" value="OOM15932.1"/>
    <property type="molecule type" value="Genomic_DNA"/>
</dbReference>
<evidence type="ECO:0000256" key="7">
    <source>
        <dbReference type="RuleBase" id="RU003942"/>
    </source>
</evidence>
<keyword evidence="6 8" id="KW-0472">Membrane</keyword>
<dbReference type="Proteomes" id="UP000191154">
    <property type="component" value="Unassembled WGS sequence"/>
</dbReference>
<reference evidence="9 10" key="1">
    <citation type="submission" date="2016-05" db="EMBL/GenBank/DDBJ databases">
        <title>Microbial solvent formation.</title>
        <authorList>
            <person name="Poehlein A."/>
            <person name="Montoya Solano J.D."/>
            <person name="Flitsch S."/>
            <person name="Krabben P."/>
            <person name="Duerre P."/>
            <person name="Daniel R."/>
        </authorList>
    </citation>
    <scope>NUCLEOTIDE SEQUENCE [LARGE SCALE GENOMIC DNA]</scope>
    <source>
        <strain evidence="9 10">L1-8</strain>
    </source>
</reference>
<keyword evidence="2" id="KW-0813">Transport</keyword>
<dbReference type="STRING" id="169679.CSACC_35820"/>
<keyword evidence="3" id="KW-1003">Cell membrane</keyword>